<sequence length="171" mass="19554">MESVETGHYLEAVAVLDSLLGDRLTSRYSYVRREDSSELPAVGQLCDRLLNGYKTKENPHLENDPRFRAIIEEIQKWSATRNQAMHQTAKILANSSAHVRFIEILEEHRQTALDGVSLLRRLDELDTQVRFEAGKRPGTWPDAFFPERSSTRRSDIAWLNRMPAASTTSQV</sequence>
<evidence type="ECO:0000313" key="2">
    <source>
        <dbReference type="Proteomes" id="UP000515512"/>
    </source>
</evidence>
<protein>
    <submittedName>
        <fullName evidence="1">Uncharacterized protein</fullName>
    </submittedName>
</protein>
<dbReference type="EMBL" id="CP059399">
    <property type="protein sequence ID" value="QLY31239.1"/>
    <property type="molecule type" value="Genomic_DNA"/>
</dbReference>
<proteinExistence type="predicted"/>
<dbReference type="RefSeq" id="WP_181582435.1">
    <property type="nucleotide sequence ID" value="NZ_CP059399.1"/>
</dbReference>
<dbReference type="AlphaFoldDB" id="A0A7D6ZHQ9"/>
<name>A0A7D6ZHQ9_9NOCA</name>
<reference evidence="1 2" key="1">
    <citation type="submission" date="2020-07" db="EMBL/GenBank/DDBJ databases">
        <authorList>
            <person name="Zhuang K."/>
            <person name="Ran Y."/>
        </authorList>
    </citation>
    <scope>NUCLEOTIDE SEQUENCE [LARGE SCALE GENOMIC DNA]</scope>
    <source>
        <strain evidence="1 2">WCH-YHL-001</strain>
    </source>
</reference>
<keyword evidence="2" id="KW-1185">Reference proteome</keyword>
<evidence type="ECO:0000313" key="1">
    <source>
        <dbReference type="EMBL" id="QLY31239.1"/>
    </source>
</evidence>
<gene>
    <name evidence="1" type="ORF">H0264_02370</name>
</gene>
<accession>A0A7D6ZHQ9</accession>
<dbReference type="Proteomes" id="UP000515512">
    <property type="component" value="Chromosome"/>
</dbReference>
<dbReference type="KEGG" id="nhu:H0264_02370"/>
<organism evidence="1 2">
    <name type="scientific">Nocardia huaxiensis</name>
    <dbReference type="NCBI Taxonomy" id="2755382"/>
    <lineage>
        <taxon>Bacteria</taxon>
        <taxon>Bacillati</taxon>
        <taxon>Actinomycetota</taxon>
        <taxon>Actinomycetes</taxon>
        <taxon>Mycobacteriales</taxon>
        <taxon>Nocardiaceae</taxon>
        <taxon>Nocardia</taxon>
    </lineage>
</organism>